<reference evidence="8 9" key="1">
    <citation type="submission" date="2018-11" db="EMBL/GenBank/DDBJ databases">
        <authorList>
            <person name="Lopez-Roques C."/>
            <person name="Donnadieu C."/>
            <person name="Bouchez O."/>
            <person name="Klopp C."/>
            <person name="Cabau C."/>
            <person name="Zahm M."/>
        </authorList>
    </citation>
    <scope>NUCLEOTIDE SEQUENCE [LARGE SCALE GENOMIC DNA]</scope>
    <source>
        <strain evidence="8">RS831</strain>
        <tissue evidence="8">Whole body</tissue>
    </source>
</reference>
<dbReference type="InterPro" id="IPR050671">
    <property type="entry name" value="CD300_family_receptors"/>
</dbReference>
<keyword evidence="3 5" id="KW-0472">Membrane</keyword>
<feature type="transmembrane region" description="Helical" evidence="5">
    <location>
        <begin position="170"/>
        <end position="191"/>
    </location>
</feature>
<dbReference type="GO" id="GO:0005886">
    <property type="term" value="C:plasma membrane"/>
    <property type="evidence" value="ECO:0007669"/>
    <property type="project" value="TreeGrafter"/>
</dbReference>
<dbReference type="OrthoDB" id="9805957at2759"/>
<dbReference type="InterPro" id="IPR013783">
    <property type="entry name" value="Ig-like_fold"/>
</dbReference>
<keyword evidence="9" id="KW-1185">Reference proteome</keyword>
<dbReference type="GO" id="GO:0004888">
    <property type="term" value="F:transmembrane signaling receptor activity"/>
    <property type="evidence" value="ECO:0007669"/>
    <property type="project" value="TreeGrafter"/>
</dbReference>
<dbReference type="PANTHER" id="PTHR11860">
    <property type="entry name" value="POLYMERIC-IMMUNOGLOBULIN RECEPTOR"/>
    <property type="match status" value="1"/>
</dbReference>
<dbReference type="EMBL" id="CM012437">
    <property type="protein sequence ID" value="RVE75603.1"/>
    <property type="molecule type" value="Genomic_DNA"/>
</dbReference>
<feature type="region of interest" description="Disordered" evidence="4">
    <location>
        <begin position="204"/>
        <end position="247"/>
    </location>
</feature>
<feature type="compositionally biased region" description="Basic and acidic residues" evidence="4">
    <location>
        <begin position="204"/>
        <end position="223"/>
    </location>
</feature>
<evidence type="ECO:0000313" key="9">
    <source>
        <dbReference type="Proteomes" id="UP000283210"/>
    </source>
</evidence>
<feature type="signal peptide" evidence="6">
    <location>
        <begin position="1"/>
        <end position="18"/>
    </location>
</feature>
<dbReference type="AlphaFoldDB" id="A0A3S2PH28"/>
<gene>
    <name evidence="8" type="ORF">OJAV_G00000240</name>
</gene>
<accession>A0A3S2PH28</accession>
<reference evidence="8 9" key="2">
    <citation type="submission" date="2019-01" db="EMBL/GenBank/DDBJ databases">
        <title>A chromosome length genome reference of the Java medaka (oryzias javanicus).</title>
        <authorList>
            <person name="Herpin A."/>
            <person name="Takehana Y."/>
            <person name="Naruse K."/>
            <person name="Ansai S."/>
            <person name="Kawaguchi M."/>
        </authorList>
    </citation>
    <scope>NUCLEOTIDE SEQUENCE [LARGE SCALE GENOMIC DNA]</scope>
    <source>
        <strain evidence="8">RS831</strain>
        <tissue evidence="8">Whole body</tissue>
    </source>
</reference>
<evidence type="ECO:0000256" key="1">
    <source>
        <dbReference type="ARBA" id="ARBA00004370"/>
    </source>
</evidence>
<evidence type="ECO:0000256" key="4">
    <source>
        <dbReference type="SAM" id="MobiDB-lite"/>
    </source>
</evidence>
<dbReference type="Gene3D" id="2.60.40.10">
    <property type="entry name" value="Immunoglobulins"/>
    <property type="match status" value="1"/>
</dbReference>
<comment type="subcellular location">
    <subcellularLocation>
        <location evidence="1">Membrane</location>
    </subcellularLocation>
</comment>
<evidence type="ECO:0000256" key="5">
    <source>
        <dbReference type="SAM" id="Phobius"/>
    </source>
</evidence>
<feature type="compositionally biased region" description="Polar residues" evidence="4">
    <location>
        <begin position="233"/>
        <end position="247"/>
    </location>
</feature>
<keyword evidence="6" id="KW-0732">Signal</keyword>
<keyword evidence="5" id="KW-1133">Transmembrane helix</keyword>
<name>A0A3S2PH28_ORYJA</name>
<dbReference type="SUPFAM" id="SSF48726">
    <property type="entry name" value="Immunoglobulin"/>
    <property type="match status" value="1"/>
</dbReference>
<organism evidence="8 9">
    <name type="scientific">Oryzias javanicus</name>
    <name type="common">Javanese ricefish</name>
    <name type="synonym">Aplocheilus javanicus</name>
    <dbReference type="NCBI Taxonomy" id="123683"/>
    <lineage>
        <taxon>Eukaryota</taxon>
        <taxon>Metazoa</taxon>
        <taxon>Chordata</taxon>
        <taxon>Craniata</taxon>
        <taxon>Vertebrata</taxon>
        <taxon>Euteleostomi</taxon>
        <taxon>Actinopterygii</taxon>
        <taxon>Neopterygii</taxon>
        <taxon>Teleostei</taxon>
        <taxon>Neoteleostei</taxon>
        <taxon>Acanthomorphata</taxon>
        <taxon>Ovalentaria</taxon>
        <taxon>Atherinomorphae</taxon>
        <taxon>Beloniformes</taxon>
        <taxon>Adrianichthyidae</taxon>
        <taxon>Oryziinae</taxon>
        <taxon>Oryzias</taxon>
    </lineage>
</organism>
<proteinExistence type="predicted"/>
<feature type="chain" id="PRO_5018677877" description="Immunoglobulin V-set domain-containing protein" evidence="6">
    <location>
        <begin position="19"/>
        <end position="286"/>
    </location>
</feature>
<dbReference type="InterPro" id="IPR013106">
    <property type="entry name" value="Ig_V-set"/>
</dbReference>
<evidence type="ECO:0000313" key="8">
    <source>
        <dbReference type="EMBL" id="RVE75603.1"/>
    </source>
</evidence>
<sequence length="286" mass="31266">MKTISLYFCLFCAAFTENYEINIEGIEGKSTSFSCSHKLATSNTKYFCKDPCKEQDILARVRPGERTSEGRLSLTDFGNGVFSVTFNPLLQSDTQLYYCSVERVGLDTYTSVNIRVQKAVTTLPAHVSSTLPTQHVTNSTLLLMDSSKQPTSSSIATTSPGNEKEVNQGAVLFAVLGTFAALTVLVLAAGCRKLNICSTTKHPSDAFRPEVQSKNDSEKKESSFETGSQSSSVIGQHRTQNPPKSGTQEFRVYENLSCLRNTAGLRFASCPQNHKSPSSIYINVLP</sequence>
<dbReference type="PANTHER" id="PTHR11860:SF118">
    <property type="entry name" value="CMRF35-LIKE MOLECULE 3-RELATED"/>
    <property type="match status" value="1"/>
</dbReference>
<evidence type="ECO:0000259" key="7">
    <source>
        <dbReference type="Pfam" id="PF07686"/>
    </source>
</evidence>
<protein>
    <recommendedName>
        <fullName evidence="7">Immunoglobulin V-set domain-containing protein</fullName>
    </recommendedName>
</protein>
<dbReference type="InterPro" id="IPR036179">
    <property type="entry name" value="Ig-like_dom_sf"/>
</dbReference>
<feature type="domain" description="Immunoglobulin V-set" evidence="7">
    <location>
        <begin position="23"/>
        <end position="103"/>
    </location>
</feature>
<keyword evidence="2 5" id="KW-0812">Transmembrane</keyword>
<evidence type="ECO:0000256" key="3">
    <source>
        <dbReference type="ARBA" id="ARBA00023136"/>
    </source>
</evidence>
<dbReference type="Proteomes" id="UP000283210">
    <property type="component" value="Chromosome 1"/>
</dbReference>
<evidence type="ECO:0000256" key="6">
    <source>
        <dbReference type="SAM" id="SignalP"/>
    </source>
</evidence>
<evidence type="ECO:0000256" key="2">
    <source>
        <dbReference type="ARBA" id="ARBA00022692"/>
    </source>
</evidence>
<dbReference type="Pfam" id="PF07686">
    <property type="entry name" value="V-set"/>
    <property type="match status" value="1"/>
</dbReference>